<dbReference type="Proteomes" id="UP000324927">
    <property type="component" value="Unassembled WGS sequence"/>
</dbReference>
<evidence type="ECO:0008006" key="3">
    <source>
        <dbReference type="Google" id="ProtNLM"/>
    </source>
</evidence>
<evidence type="ECO:0000313" key="2">
    <source>
        <dbReference type="Proteomes" id="UP000324927"/>
    </source>
</evidence>
<name>A0A5A9GW36_AZOLI</name>
<gene>
    <name evidence="1" type="ORF">FZ942_06050</name>
</gene>
<dbReference type="EMBL" id="VTTN01000001">
    <property type="protein sequence ID" value="KAA0598628.1"/>
    <property type="molecule type" value="Genomic_DNA"/>
</dbReference>
<protein>
    <recommendedName>
        <fullName evidence="3">DUF4145 domain-containing protein</fullName>
    </recommendedName>
</protein>
<sequence length="193" mass="22308">MIEFDNLTFEVYRFYEKMHEVARISCVSIGLPEGVFDDLSDDLTEDNDWSFVLKVVGLFEVCLAKLIIKEIGSELIYDNIVSLNLGGKSGKISLCKNLKLLNGERIKFLEALIVLRNYYAHDILNVGKTVFDYLEELKVNERRSWIDRICSINEVRKGLPSLGNEEKKRYIRNIIFCESVMLLNDIGKRMTNN</sequence>
<organism evidence="1 2">
    <name type="scientific">Azospirillum lipoferum</name>
    <dbReference type="NCBI Taxonomy" id="193"/>
    <lineage>
        <taxon>Bacteria</taxon>
        <taxon>Pseudomonadati</taxon>
        <taxon>Pseudomonadota</taxon>
        <taxon>Alphaproteobacteria</taxon>
        <taxon>Rhodospirillales</taxon>
        <taxon>Azospirillaceae</taxon>
        <taxon>Azospirillum</taxon>
    </lineage>
</organism>
<accession>A0A5A9GW36</accession>
<keyword evidence="2" id="KW-1185">Reference proteome</keyword>
<evidence type="ECO:0000313" key="1">
    <source>
        <dbReference type="EMBL" id="KAA0598628.1"/>
    </source>
</evidence>
<dbReference type="AlphaFoldDB" id="A0A5A9GW36"/>
<reference evidence="1 2" key="1">
    <citation type="submission" date="2019-08" db="EMBL/GenBank/DDBJ databases">
        <authorList>
            <person name="Grouzdev D."/>
            <person name="Tikhonova E."/>
            <person name="Kravchenko I."/>
        </authorList>
    </citation>
    <scope>NUCLEOTIDE SEQUENCE [LARGE SCALE GENOMIC DNA]</scope>
    <source>
        <strain evidence="1 2">59b</strain>
    </source>
</reference>
<dbReference type="RefSeq" id="WP_149230187.1">
    <property type="nucleotide sequence ID" value="NZ_JALJXJ010000002.1"/>
</dbReference>
<comment type="caution">
    <text evidence="1">The sequence shown here is derived from an EMBL/GenBank/DDBJ whole genome shotgun (WGS) entry which is preliminary data.</text>
</comment>
<proteinExistence type="predicted"/>